<dbReference type="GeneID" id="84229993"/>
<dbReference type="InterPro" id="IPR016799">
    <property type="entry name" value="UCP022062"/>
</dbReference>
<dbReference type="Proteomes" id="UP001183006">
    <property type="component" value="Chromosome"/>
</dbReference>
<keyword evidence="3" id="KW-1185">Reference proteome</keyword>
<dbReference type="Gene3D" id="3.30.2380.10">
    <property type="entry name" value="CGI121/TPRKB"/>
    <property type="match status" value="1"/>
</dbReference>
<comment type="similarity">
    <text evidence="1">Belongs to the CGI121/TPRKB family.</text>
</comment>
<evidence type="ECO:0000313" key="3">
    <source>
        <dbReference type="Proteomes" id="UP001183006"/>
    </source>
</evidence>
<dbReference type="SUPFAM" id="SSF143870">
    <property type="entry name" value="PF0523-like"/>
    <property type="match status" value="1"/>
</dbReference>
<dbReference type="Pfam" id="PF08617">
    <property type="entry name" value="CGI-121"/>
    <property type="match status" value="1"/>
</dbReference>
<reference evidence="2" key="1">
    <citation type="submission" date="2023-08" db="EMBL/GenBank/DDBJ databases">
        <title>Methanolobus mangrovi sp. nov. and Methanolobus sediminis sp. nov, two novel methylotrophic methanogens isolated from mangrove sediments in China.</title>
        <authorList>
            <person name="Zhou J."/>
        </authorList>
    </citation>
    <scope>NUCLEOTIDE SEQUENCE</scope>
    <source>
        <strain evidence="2">FTZ2</strain>
    </source>
</reference>
<dbReference type="RefSeq" id="WP_309307056.1">
    <property type="nucleotide sequence ID" value="NZ_CP133594.1"/>
</dbReference>
<dbReference type="AlphaFoldDB" id="A0AA51UDM9"/>
<gene>
    <name evidence="2" type="primary">cgi121</name>
    <name evidence="2" type="ORF">RE476_07590</name>
</gene>
<organism evidence="2 3">
    <name type="scientific">Methanolobus mangrovi</name>
    <dbReference type="NCBI Taxonomy" id="3072977"/>
    <lineage>
        <taxon>Archaea</taxon>
        <taxon>Methanobacteriati</taxon>
        <taxon>Methanobacteriota</taxon>
        <taxon>Stenosarchaea group</taxon>
        <taxon>Methanomicrobia</taxon>
        <taxon>Methanosarcinales</taxon>
        <taxon>Methanosarcinaceae</taxon>
        <taxon>Methanolobus</taxon>
    </lineage>
</organism>
<dbReference type="NCBIfam" id="NF011465">
    <property type="entry name" value="PRK14886.1-1"/>
    <property type="match status" value="1"/>
</dbReference>
<evidence type="ECO:0000313" key="2">
    <source>
        <dbReference type="EMBL" id="WMW21270.1"/>
    </source>
</evidence>
<sequence length="169" mass="18670">MEFKMTGGSIYIDSVPDFLKTVRSVSSNYNTIIQAMDAGKIAGEEHLLFSVRKALRAKTNNCCIARDMGIEIMLYASGKKQIEEAFSMGVHDGQMDVVFVVLGEKEEVEQSVRDLKDLIEETAVMGYTISKRAALIGQFSITDKEIQAAGEEMIPSLVLERVALVDVLK</sequence>
<evidence type="ECO:0000256" key="1">
    <source>
        <dbReference type="ARBA" id="ARBA00005546"/>
    </source>
</evidence>
<dbReference type="InterPro" id="IPR036504">
    <property type="entry name" value="CGI121/TPRKB_sf"/>
</dbReference>
<protein>
    <submittedName>
        <fullName evidence="2">KEOPS complex subunit Cgi121</fullName>
    </submittedName>
</protein>
<name>A0AA51UDM9_9EURY</name>
<dbReference type="PIRSF" id="PIRSF022062">
    <property type="entry name" value="UCP022062"/>
    <property type="match status" value="1"/>
</dbReference>
<dbReference type="EMBL" id="CP133594">
    <property type="protein sequence ID" value="WMW21270.1"/>
    <property type="molecule type" value="Genomic_DNA"/>
</dbReference>
<accession>A0AA51UDM9</accession>
<proteinExistence type="inferred from homology"/>
<dbReference type="InterPro" id="IPR013926">
    <property type="entry name" value="CGI121/TPRKB"/>
</dbReference>
<dbReference type="KEGG" id="mmav:RE476_07590"/>